<accession>A0A951UKQ0</accession>
<dbReference type="InterPro" id="IPR024186">
    <property type="entry name" value="Sig_transdc_resp-reg_PatA"/>
</dbReference>
<dbReference type="PANTHER" id="PTHR44591">
    <property type="entry name" value="STRESS RESPONSE REGULATOR PROTEIN 1"/>
    <property type="match status" value="1"/>
</dbReference>
<comment type="caution">
    <text evidence="4">The sequence shown here is derived from an EMBL/GenBank/DDBJ whole genome shotgun (WGS) entry which is preliminary data.</text>
</comment>
<dbReference type="AlphaFoldDB" id="A0A951UKQ0"/>
<proteinExistence type="predicted"/>
<evidence type="ECO:0000313" key="4">
    <source>
        <dbReference type="EMBL" id="MBW4657816.1"/>
    </source>
</evidence>
<dbReference type="SUPFAM" id="SSF52172">
    <property type="entry name" value="CheY-like"/>
    <property type="match status" value="1"/>
</dbReference>
<dbReference type="Pfam" id="PF00072">
    <property type="entry name" value="Response_reg"/>
    <property type="match status" value="1"/>
</dbReference>
<sequence length="393" mass="44442">MSQGSIVYATGGEHPVKRWRRNLILHGIRKTTQMGHKAEAVEKTEAVQNAQLKVHTSTTFSIQESVQEDAWISDLKYLSASDCAIGWEYALLNLWVSRQEITDEQAAKVILSNIVDILFEIFQAGTLTDQVYENNLLSTRLRLIKLEKATARAQVRWQTWQDAKLGNYSPQKAPVIRQAEQIQRQTSAAFYQNLVTLLNGQHTLQDLAVQMRRDVTEVTLSLLPFIQLGWIELIQIPDLPTPRYPCNALPAQRVVPQVMQQKLIACVDDSFLVRHMMEKLLTSAGYQFIGVDDGLRSIGILLARKPDFIFLDLMMPNANGHEICEQLRKLSLFRHTPIVILTSSDGYANRLRSNFVGASDFLSKPLEAEAVLRVVRQHLQPQTNRSLAADLSS</sequence>
<dbReference type="PANTHER" id="PTHR44591:SF23">
    <property type="entry name" value="CHEY SUBFAMILY"/>
    <property type="match status" value="1"/>
</dbReference>
<evidence type="ECO:0000256" key="2">
    <source>
        <dbReference type="PROSITE-ProRule" id="PRU00169"/>
    </source>
</evidence>
<dbReference type="Gene3D" id="3.40.50.2300">
    <property type="match status" value="1"/>
</dbReference>
<dbReference type="PIRSF" id="PIRSF005897">
    <property type="entry name" value="RR_PatA"/>
    <property type="match status" value="1"/>
</dbReference>
<name>A0A951UKQ0_9CYAN</name>
<dbReference type="Proteomes" id="UP000757435">
    <property type="component" value="Unassembled WGS sequence"/>
</dbReference>
<dbReference type="InterPro" id="IPR011006">
    <property type="entry name" value="CheY-like_superfamily"/>
</dbReference>
<dbReference type="InterPro" id="IPR001789">
    <property type="entry name" value="Sig_transdc_resp-reg_receiver"/>
</dbReference>
<dbReference type="SMART" id="SM00448">
    <property type="entry name" value="REC"/>
    <property type="match status" value="1"/>
</dbReference>
<keyword evidence="1 2" id="KW-0597">Phosphoprotein</keyword>
<protein>
    <submittedName>
        <fullName evidence="4">Response regulator</fullName>
    </submittedName>
</protein>
<feature type="domain" description="Response regulatory" evidence="3">
    <location>
        <begin position="263"/>
        <end position="379"/>
    </location>
</feature>
<feature type="modified residue" description="4-aspartylphosphate" evidence="2">
    <location>
        <position position="312"/>
    </location>
</feature>
<reference evidence="4" key="1">
    <citation type="submission" date="2021-05" db="EMBL/GenBank/DDBJ databases">
        <authorList>
            <person name="Pietrasiak N."/>
            <person name="Ward R."/>
            <person name="Stajich J.E."/>
            <person name="Kurbessoian T."/>
        </authorList>
    </citation>
    <scope>NUCLEOTIDE SEQUENCE</scope>
    <source>
        <strain evidence="4">UHER 2000/2452</strain>
    </source>
</reference>
<gene>
    <name evidence="4" type="ORF">KME15_04020</name>
</gene>
<evidence type="ECO:0000313" key="5">
    <source>
        <dbReference type="Proteomes" id="UP000757435"/>
    </source>
</evidence>
<dbReference type="InterPro" id="IPR050595">
    <property type="entry name" value="Bact_response_regulator"/>
</dbReference>
<organism evidence="4 5">
    <name type="scientific">Drouetiella hepatica Uher 2000/2452</name>
    <dbReference type="NCBI Taxonomy" id="904376"/>
    <lineage>
        <taxon>Bacteria</taxon>
        <taxon>Bacillati</taxon>
        <taxon>Cyanobacteriota</taxon>
        <taxon>Cyanophyceae</taxon>
        <taxon>Oculatellales</taxon>
        <taxon>Oculatellaceae</taxon>
        <taxon>Drouetiella</taxon>
    </lineage>
</organism>
<dbReference type="EMBL" id="JAHHHD010000003">
    <property type="protein sequence ID" value="MBW4657816.1"/>
    <property type="molecule type" value="Genomic_DNA"/>
</dbReference>
<dbReference type="GO" id="GO:0000160">
    <property type="term" value="P:phosphorelay signal transduction system"/>
    <property type="evidence" value="ECO:0007669"/>
    <property type="project" value="InterPro"/>
</dbReference>
<evidence type="ECO:0000256" key="1">
    <source>
        <dbReference type="ARBA" id="ARBA00022553"/>
    </source>
</evidence>
<dbReference type="PROSITE" id="PS50110">
    <property type="entry name" value="RESPONSE_REGULATORY"/>
    <property type="match status" value="1"/>
</dbReference>
<evidence type="ECO:0000259" key="3">
    <source>
        <dbReference type="PROSITE" id="PS50110"/>
    </source>
</evidence>
<reference evidence="4" key="2">
    <citation type="journal article" date="2022" name="Microbiol. Resour. Announc.">
        <title>Metagenome Sequencing to Explore Phylogenomics of Terrestrial Cyanobacteria.</title>
        <authorList>
            <person name="Ward R.D."/>
            <person name="Stajich J.E."/>
            <person name="Johansen J.R."/>
            <person name="Huntemann M."/>
            <person name="Clum A."/>
            <person name="Foster B."/>
            <person name="Foster B."/>
            <person name="Roux S."/>
            <person name="Palaniappan K."/>
            <person name="Varghese N."/>
            <person name="Mukherjee S."/>
            <person name="Reddy T.B.K."/>
            <person name="Daum C."/>
            <person name="Copeland A."/>
            <person name="Chen I.A."/>
            <person name="Ivanova N.N."/>
            <person name="Kyrpides N.C."/>
            <person name="Shapiro N."/>
            <person name="Eloe-Fadrosh E.A."/>
            <person name="Pietrasiak N."/>
        </authorList>
    </citation>
    <scope>NUCLEOTIDE SEQUENCE</scope>
    <source>
        <strain evidence="4">UHER 2000/2452</strain>
    </source>
</reference>